<accession>A0A5N6ZL42</accession>
<dbReference type="SUPFAM" id="SSF48452">
    <property type="entry name" value="TPR-like"/>
    <property type="match status" value="1"/>
</dbReference>
<evidence type="ECO:0000313" key="2">
    <source>
        <dbReference type="Proteomes" id="UP000326268"/>
    </source>
</evidence>
<dbReference type="Proteomes" id="UP000326268">
    <property type="component" value="Unassembled WGS sequence"/>
</dbReference>
<keyword evidence="2" id="KW-1185">Reference proteome</keyword>
<dbReference type="OrthoDB" id="5040840at2759"/>
<dbReference type="RefSeq" id="XP_031921189.1">
    <property type="nucleotide sequence ID" value="XM_032075119.1"/>
</dbReference>
<proteinExistence type="predicted"/>
<dbReference type="EMBL" id="ML737926">
    <property type="protein sequence ID" value="KAE8358108.1"/>
    <property type="molecule type" value="Genomic_DNA"/>
</dbReference>
<sequence length="1015" mass="114423">MDWSSPEIPNVAKNYPVLRNVLEALDNSTLYIDRRGNFNTALDIAKGSCTQSLSTGGGSLAAALISCGIVHTLQGNCRKAVGEFNEANSIEHSDLALRFLAHTYIYVANTINYDMLPDTANGHAHDIQYKFDKIQNMQEWFSRCSELPIIHIVDPLLYRECQLLHKHRCWMSTTRQGPDRTEPLATQNRKILLSGSEKNHDYLANLAKLFARYFEKEDARKILRSARVYYEQSDDMVGLGNIELTLGDWLVAPLSCPEVWNSFLEEGTGDNSLHWKIEAAEAAIDINSVGEAKRHYDKALRLFTSRNALRGVAAVRLRLGYLSVVKGLAITDIEFEKDFAAARQELQAAAALFHDTGDTMAFQLCQAHVSICDVGEKQGPEDLQRAINIGQWGRTDGSFGYALGLGLLFARIGRRWANHIGDCERAFTCLRLAEALFKHLGAGLSRIHAIADQMNLYQLIGDFPSFSRLAVVALDECEALQSQEPSLTNRIEVVSRWILIGMLGTAMSRKDLTLIDRALDYISAHLEMNLPKEATMFPRVDETAVAIATIRLSEDPEAITKAMHDALKSFDPNQMAQSILMSTVTDSKVYREFYRGLSHRREGNAEEARGCFRSVRTKAQVYDDSRRDHMEAMAYAGEGDYANARRANKMSLKLRMEDLDIRDQRGESTPLDADSRRHIAVEALMALVQFDDYEEAESWLHFLNHNFPDWWRLQSSPWSGLYYMEEGFGHLDSALTTYEGAISLFERHRQNLSIDELKVAFSGGSTTQKIFFACARTMFKMRQRHESVTVSAKDIEPRIFNVVERGKARSLLDLMQGGLVGSGQVATSSPLRRWRQLHASRSMHCTLIQHKFGNGKVDHAEVTHLKDLITKIEGQIQSVEKEMQLRGGTAKPVTAEVSSLIEVATNLPEDTLFAWATSNEAMVKLVHKELEEYWLDRVAKEFHDACDKGLMTTHGDQLSDTLLRPFTHLLERYTRLIIVAHDSLHLVPFHVLPFKGTPLVLSHVLTYLPSSIILR</sequence>
<name>A0A5N6ZL42_9EURO</name>
<protein>
    <recommendedName>
        <fullName evidence="3">CHAT domain-containing protein</fullName>
    </recommendedName>
</protein>
<organism evidence="1 2">
    <name type="scientific">Aspergillus caelatus</name>
    <dbReference type="NCBI Taxonomy" id="61420"/>
    <lineage>
        <taxon>Eukaryota</taxon>
        <taxon>Fungi</taxon>
        <taxon>Dikarya</taxon>
        <taxon>Ascomycota</taxon>
        <taxon>Pezizomycotina</taxon>
        <taxon>Eurotiomycetes</taxon>
        <taxon>Eurotiomycetidae</taxon>
        <taxon>Eurotiales</taxon>
        <taxon>Aspergillaceae</taxon>
        <taxon>Aspergillus</taxon>
        <taxon>Aspergillus subgen. Circumdati</taxon>
    </lineage>
</organism>
<dbReference type="AlphaFoldDB" id="A0A5N6ZL42"/>
<gene>
    <name evidence="1" type="ORF">BDV27DRAFT_169764</name>
</gene>
<dbReference type="Gene3D" id="1.25.40.10">
    <property type="entry name" value="Tetratricopeptide repeat domain"/>
    <property type="match status" value="2"/>
</dbReference>
<reference evidence="1 2" key="1">
    <citation type="submission" date="2019-04" db="EMBL/GenBank/DDBJ databases">
        <title>Friends and foes A comparative genomics studyof 23 Aspergillus species from section Flavi.</title>
        <authorList>
            <consortium name="DOE Joint Genome Institute"/>
            <person name="Kjaerbolling I."/>
            <person name="Vesth T."/>
            <person name="Frisvad J.C."/>
            <person name="Nybo J.L."/>
            <person name="Theobald S."/>
            <person name="Kildgaard S."/>
            <person name="Isbrandt T."/>
            <person name="Kuo A."/>
            <person name="Sato A."/>
            <person name="Lyhne E.K."/>
            <person name="Kogle M.E."/>
            <person name="Wiebenga A."/>
            <person name="Kun R.S."/>
            <person name="Lubbers R.J."/>
            <person name="Makela M.R."/>
            <person name="Barry K."/>
            <person name="Chovatia M."/>
            <person name="Clum A."/>
            <person name="Daum C."/>
            <person name="Haridas S."/>
            <person name="He G."/>
            <person name="LaButti K."/>
            <person name="Lipzen A."/>
            <person name="Mondo S."/>
            <person name="Riley R."/>
            <person name="Salamov A."/>
            <person name="Simmons B.A."/>
            <person name="Magnuson J.K."/>
            <person name="Henrissat B."/>
            <person name="Mortensen U.H."/>
            <person name="Larsen T.O."/>
            <person name="Devries R.P."/>
            <person name="Grigoriev I.V."/>
            <person name="Machida M."/>
            <person name="Baker S.E."/>
            <person name="Andersen M.R."/>
        </authorList>
    </citation>
    <scope>NUCLEOTIDE SEQUENCE [LARGE SCALE GENOMIC DNA]</scope>
    <source>
        <strain evidence="1 2">CBS 763.97</strain>
    </source>
</reference>
<dbReference type="InterPro" id="IPR011990">
    <property type="entry name" value="TPR-like_helical_dom_sf"/>
</dbReference>
<evidence type="ECO:0008006" key="3">
    <source>
        <dbReference type="Google" id="ProtNLM"/>
    </source>
</evidence>
<evidence type="ECO:0000313" key="1">
    <source>
        <dbReference type="EMBL" id="KAE8358108.1"/>
    </source>
</evidence>
<dbReference type="GeneID" id="43659565"/>